<organism evidence="1 2">
    <name type="scientific">Streptococcus toyakuensis</name>
    <dbReference type="NCBI Taxonomy" id="2819619"/>
    <lineage>
        <taxon>Bacteria</taxon>
        <taxon>Bacillati</taxon>
        <taxon>Bacillota</taxon>
        <taxon>Bacilli</taxon>
        <taxon>Lactobacillales</taxon>
        <taxon>Streptococcaceae</taxon>
        <taxon>Streptococcus</taxon>
        <taxon>Streptococcus mitis group</taxon>
    </lineage>
</organism>
<dbReference type="InterPro" id="IPR012865">
    <property type="entry name" value="DUF1642"/>
</dbReference>
<proteinExistence type="predicted"/>
<dbReference type="Pfam" id="PF07852">
    <property type="entry name" value="DUF1642"/>
    <property type="match status" value="1"/>
</dbReference>
<protein>
    <recommendedName>
        <fullName evidence="3">DUF1642 domain-containing protein</fullName>
    </recommendedName>
</protein>
<gene>
    <name evidence="1" type="ORF">STYK_11100</name>
</gene>
<dbReference type="Proteomes" id="UP001060027">
    <property type="component" value="Chromosome"/>
</dbReference>
<name>A0ABN6KNT2_9STRE</name>
<evidence type="ECO:0008006" key="3">
    <source>
        <dbReference type="Google" id="ProtNLM"/>
    </source>
</evidence>
<keyword evidence="2" id="KW-1185">Reference proteome</keyword>
<reference evidence="1" key="1">
    <citation type="journal article" date="2022" name="J Glob Antimicrob Resist">
        <title>Identification and characterisation of a novel multidrug-resistant streptococcus, Streptococcus toyakuensis sp. nov., from a blood sample.</title>
        <authorList>
            <person name="Wajima T."/>
            <person name="Hagimoto A."/>
            <person name="Tanaka E."/>
            <person name="Kawamura Y."/>
            <person name="Nakaminami H."/>
        </authorList>
    </citation>
    <scope>NUCLEOTIDE SEQUENCE</scope>
    <source>
        <strain evidence="1">TP1632</strain>
    </source>
</reference>
<sequence>MNKQELIKEFEETGIHGLNMFGTVVKGIPTETAIDLIKQLDEPRPVKVSQFVADVIEGAREQSPELEDALHYACSDGSHEFTEWYQKKSNRDLFARAWLDGYEVEKEKRYYVRFKWIESSYSYLTFIKRFDAWTLADIKLDKKFRSAHTRKQLEDADFGWVFDCPGIEIEEVEE</sequence>
<accession>A0ABN6KNT2</accession>
<dbReference type="RefSeq" id="WP_261804688.1">
    <property type="nucleotide sequence ID" value="NZ_AP024523.1"/>
</dbReference>
<evidence type="ECO:0000313" key="2">
    <source>
        <dbReference type="Proteomes" id="UP001060027"/>
    </source>
</evidence>
<evidence type="ECO:0000313" key="1">
    <source>
        <dbReference type="EMBL" id="BDB09296.1"/>
    </source>
</evidence>
<dbReference type="EMBL" id="AP024523">
    <property type="protein sequence ID" value="BDB09296.1"/>
    <property type="molecule type" value="Genomic_DNA"/>
</dbReference>